<reference evidence="1 2" key="1">
    <citation type="submission" date="2021-06" db="EMBL/GenBank/DDBJ databases">
        <title>Bacillus sp. RD4P76, an endophyte from a halophyte.</title>
        <authorList>
            <person name="Sun J.-Q."/>
        </authorList>
    </citation>
    <scope>NUCLEOTIDE SEQUENCE [LARGE SCALE GENOMIC DNA]</scope>
    <source>
        <strain evidence="1 2">JCM 17098</strain>
    </source>
</reference>
<comment type="caution">
    <text evidence="1">The sequence shown here is derived from an EMBL/GenBank/DDBJ whole genome shotgun (WGS) entry which is preliminary data.</text>
</comment>
<name>A0ABS6JYZ4_9BACI</name>
<gene>
    <name evidence="1" type="ORF">KS407_20565</name>
</gene>
<evidence type="ECO:0000313" key="1">
    <source>
        <dbReference type="EMBL" id="MBU9723816.1"/>
    </source>
</evidence>
<dbReference type="RefSeq" id="WP_088073866.1">
    <property type="nucleotide sequence ID" value="NZ_JAHQCR010000087.1"/>
</dbReference>
<evidence type="ECO:0000313" key="2">
    <source>
        <dbReference type="Proteomes" id="UP000790580"/>
    </source>
</evidence>
<dbReference type="Proteomes" id="UP000790580">
    <property type="component" value="Unassembled WGS sequence"/>
</dbReference>
<accession>A0ABS6JYZ4</accession>
<evidence type="ECO:0008006" key="3">
    <source>
        <dbReference type="Google" id="ProtNLM"/>
    </source>
</evidence>
<protein>
    <recommendedName>
        <fullName evidence="3">Core-binding (CB) domain-containing protein</fullName>
    </recommendedName>
</protein>
<organism evidence="1 2">
    <name type="scientific">Evansella alkalicola</name>
    <dbReference type="NCBI Taxonomy" id="745819"/>
    <lineage>
        <taxon>Bacteria</taxon>
        <taxon>Bacillati</taxon>
        <taxon>Bacillota</taxon>
        <taxon>Bacilli</taxon>
        <taxon>Bacillales</taxon>
        <taxon>Bacillaceae</taxon>
        <taxon>Evansella</taxon>
    </lineage>
</organism>
<sequence>MSEKDDFIKWLENNTDLSDSSIGKYSGAINTISRELKNNSIIEGTLYNGYNLVEVVELKDIYFSVNQFIEKDKRGNRMYSRAFTYYIEFLKYERDRNNSNKK</sequence>
<keyword evidence="2" id="KW-1185">Reference proteome</keyword>
<dbReference type="EMBL" id="JAHQCR010000087">
    <property type="protein sequence ID" value="MBU9723816.1"/>
    <property type="molecule type" value="Genomic_DNA"/>
</dbReference>
<proteinExistence type="predicted"/>